<accession>X0SHA7</accession>
<evidence type="ECO:0000313" key="3">
    <source>
        <dbReference type="EMBL" id="GAF75287.1"/>
    </source>
</evidence>
<dbReference type="InterPro" id="IPR025698">
    <property type="entry name" value="2TM_dom"/>
</dbReference>
<keyword evidence="1" id="KW-0472">Membrane</keyword>
<name>X0SHA7_9ZZZZ</name>
<keyword evidence="1" id="KW-0812">Transmembrane</keyword>
<dbReference type="Pfam" id="PF13239">
    <property type="entry name" value="2TM"/>
    <property type="match status" value="1"/>
</dbReference>
<dbReference type="AlphaFoldDB" id="X0SHA7"/>
<proteinExistence type="predicted"/>
<gene>
    <name evidence="3" type="ORF">S01H1_08281</name>
</gene>
<sequence length="97" mass="11351">MSTGMSEEELYHQARKRVEEKKGFYIHFTVYIAVNIMLVIVWAFPAGGGYPWFIWPLGGWGIGILFHFLGVFVFSRPGNWERREVEKEVERLRKSGN</sequence>
<keyword evidence="1" id="KW-1133">Transmembrane helix</keyword>
<comment type="caution">
    <text evidence="3">The sequence shown here is derived from an EMBL/GenBank/DDBJ whole genome shotgun (WGS) entry which is preliminary data.</text>
</comment>
<evidence type="ECO:0000259" key="2">
    <source>
        <dbReference type="Pfam" id="PF13239"/>
    </source>
</evidence>
<feature type="transmembrane region" description="Helical" evidence="1">
    <location>
        <begin position="24"/>
        <end position="44"/>
    </location>
</feature>
<organism evidence="3">
    <name type="scientific">marine sediment metagenome</name>
    <dbReference type="NCBI Taxonomy" id="412755"/>
    <lineage>
        <taxon>unclassified sequences</taxon>
        <taxon>metagenomes</taxon>
        <taxon>ecological metagenomes</taxon>
    </lineage>
</organism>
<protein>
    <recommendedName>
        <fullName evidence="2">2TM domain-containing protein</fullName>
    </recommendedName>
</protein>
<feature type="domain" description="2TM" evidence="2">
    <location>
        <begin position="13"/>
        <end position="90"/>
    </location>
</feature>
<dbReference type="EMBL" id="BARS01004250">
    <property type="protein sequence ID" value="GAF75287.1"/>
    <property type="molecule type" value="Genomic_DNA"/>
</dbReference>
<feature type="transmembrane region" description="Helical" evidence="1">
    <location>
        <begin position="50"/>
        <end position="74"/>
    </location>
</feature>
<reference evidence="3" key="1">
    <citation type="journal article" date="2014" name="Front. Microbiol.">
        <title>High frequency of phylogenetically diverse reductive dehalogenase-homologous genes in deep subseafloor sedimentary metagenomes.</title>
        <authorList>
            <person name="Kawai M."/>
            <person name="Futagami T."/>
            <person name="Toyoda A."/>
            <person name="Takaki Y."/>
            <person name="Nishi S."/>
            <person name="Hori S."/>
            <person name="Arai W."/>
            <person name="Tsubouchi T."/>
            <person name="Morono Y."/>
            <person name="Uchiyama I."/>
            <person name="Ito T."/>
            <person name="Fujiyama A."/>
            <person name="Inagaki F."/>
            <person name="Takami H."/>
        </authorList>
    </citation>
    <scope>NUCLEOTIDE SEQUENCE</scope>
    <source>
        <strain evidence="3">Expedition CK06-06</strain>
    </source>
</reference>
<evidence type="ECO:0000256" key="1">
    <source>
        <dbReference type="SAM" id="Phobius"/>
    </source>
</evidence>